<keyword evidence="3" id="KW-0479">Metal-binding</keyword>
<proteinExistence type="inferred from homology"/>
<reference evidence="6 7" key="1">
    <citation type="submission" date="2016-09" db="EMBL/GenBank/DDBJ databases">
        <authorList>
            <person name="Capua I."/>
            <person name="De Benedictis P."/>
            <person name="Joannis T."/>
            <person name="Lombin L.H."/>
            <person name="Cattoli G."/>
        </authorList>
    </citation>
    <scope>NUCLEOTIDE SEQUENCE [LARGE SCALE GENOMIC DNA]</scope>
    <source>
        <strain evidence="6 7">GluBS11</strain>
    </source>
</reference>
<comment type="similarity">
    <text evidence="2">Belongs to the HAD-like hydrolase superfamily. CbbY/CbbZ/Gph/YieH family.</text>
</comment>
<dbReference type="InterPro" id="IPR023214">
    <property type="entry name" value="HAD_sf"/>
</dbReference>
<dbReference type="SFLD" id="SFLDS00003">
    <property type="entry name" value="Haloacid_Dehalogenase"/>
    <property type="match status" value="1"/>
</dbReference>
<evidence type="ECO:0000256" key="4">
    <source>
        <dbReference type="ARBA" id="ARBA00022842"/>
    </source>
</evidence>
<dbReference type="SFLD" id="SFLDG01129">
    <property type="entry name" value="C1.5:_HAD__Beta-PGM__Phosphata"/>
    <property type="match status" value="1"/>
</dbReference>
<dbReference type="EMBL" id="FMKA01000017">
    <property type="protein sequence ID" value="SCP98130.1"/>
    <property type="molecule type" value="Genomic_DNA"/>
</dbReference>
<comment type="cofactor">
    <cofactor evidence="1">
        <name>Mg(2+)</name>
        <dbReference type="ChEBI" id="CHEBI:18420"/>
    </cofactor>
</comment>
<dbReference type="InterPro" id="IPR036412">
    <property type="entry name" value="HAD-like_sf"/>
</dbReference>
<dbReference type="OrthoDB" id="9798081at2"/>
<dbReference type="PANTHER" id="PTHR46193:SF18">
    <property type="entry name" value="HEXITOL PHOSPHATASE B"/>
    <property type="match status" value="1"/>
</dbReference>
<dbReference type="SUPFAM" id="SSF56784">
    <property type="entry name" value="HAD-like"/>
    <property type="match status" value="1"/>
</dbReference>
<dbReference type="InterPro" id="IPR041492">
    <property type="entry name" value="HAD_2"/>
</dbReference>
<evidence type="ECO:0000256" key="3">
    <source>
        <dbReference type="ARBA" id="ARBA00022723"/>
    </source>
</evidence>
<organism evidence="6 7">
    <name type="scientific">Anaerobium acetethylicum</name>
    <dbReference type="NCBI Taxonomy" id="1619234"/>
    <lineage>
        <taxon>Bacteria</taxon>
        <taxon>Bacillati</taxon>
        <taxon>Bacillota</taxon>
        <taxon>Clostridia</taxon>
        <taxon>Lachnospirales</taxon>
        <taxon>Lachnospiraceae</taxon>
        <taxon>Anaerobium</taxon>
    </lineage>
</organism>
<dbReference type="AlphaFoldDB" id="A0A1D3TVI5"/>
<dbReference type="SFLD" id="SFLDG01135">
    <property type="entry name" value="C1.5.6:_HAD__Beta-PGM__Phospha"/>
    <property type="match status" value="1"/>
</dbReference>
<accession>A0A1D3TVI5</accession>
<dbReference type="NCBIfam" id="TIGR01509">
    <property type="entry name" value="HAD-SF-IA-v3"/>
    <property type="match status" value="1"/>
</dbReference>
<dbReference type="InterPro" id="IPR006439">
    <property type="entry name" value="HAD-SF_hydro_IA"/>
</dbReference>
<name>A0A1D3TVI5_9FIRM</name>
<evidence type="ECO:0000256" key="1">
    <source>
        <dbReference type="ARBA" id="ARBA00001946"/>
    </source>
</evidence>
<dbReference type="Gene3D" id="3.40.50.1000">
    <property type="entry name" value="HAD superfamily/HAD-like"/>
    <property type="match status" value="1"/>
</dbReference>
<dbReference type="InterPro" id="IPR023198">
    <property type="entry name" value="PGP-like_dom2"/>
</dbReference>
<dbReference type="RefSeq" id="WP_091234994.1">
    <property type="nucleotide sequence ID" value="NZ_FMKA01000017.1"/>
</dbReference>
<dbReference type="Pfam" id="PF13419">
    <property type="entry name" value="HAD_2"/>
    <property type="match status" value="1"/>
</dbReference>
<keyword evidence="4" id="KW-0460">Magnesium</keyword>
<dbReference type="PRINTS" id="PR00413">
    <property type="entry name" value="HADHALOGNASE"/>
</dbReference>
<dbReference type="NCBIfam" id="TIGR01549">
    <property type="entry name" value="HAD-SF-IA-v1"/>
    <property type="match status" value="1"/>
</dbReference>
<keyword evidence="5" id="KW-0119">Carbohydrate metabolism</keyword>
<evidence type="ECO:0000256" key="2">
    <source>
        <dbReference type="ARBA" id="ARBA00006171"/>
    </source>
</evidence>
<gene>
    <name evidence="6" type="ORF">SAMN05421730_10178</name>
</gene>
<dbReference type="Gene3D" id="1.10.150.240">
    <property type="entry name" value="Putative phosphatase, domain 2"/>
    <property type="match status" value="1"/>
</dbReference>
<evidence type="ECO:0000256" key="5">
    <source>
        <dbReference type="ARBA" id="ARBA00023277"/>
    </source>
</evidence>
<protein>
    <submittedName>
        <fullName evidence="6">Haloacid dehalogenase superfamily, subfamily IA, variant 3 with third motif having DD or ED/haloacid dehalogenase superfamily, subfamily IA, variant 1 with third motif having Dx(3-4)D or Dx(3-4)E</fullName>
    </submittedName>
</protein>
<dbReference type="Proteomes" id="UP000199315">
    <property type="component" value="Unassembled WGS sequence"/>
</dbReference>
<dbReference type="PANTHER" id="PTHR46193">
    <property type="entry name" value="6-PHOSPHOGLUCONATE PHOSPHATASE"/>
    <property type="match status" value="1"/>
</dbReference>
<dbReference type="GO" id="GO:0046872">
    <property type="term" value="F:metal ion binding"/>
    <property type="evidence" value="ECO:0007669"/>
    <property type="project" value="UniProtKB-KW"/>
</dbReference>
<dbReference type="STRING" id="1619234.SAMN05421730_10178"/>
<evidence type="ECO:0000313" key="6">
    <source>
        <dbReference type="EMBL" id="SCP98130.1"/>
    </source>
</evidence>
<dbReference type="InterPro" id="IPR051600">
    <property type="entry name" value="Beta-PGM-like"/>
</dbReference>
<sequence>MLKAVIFDMDGVLINTEPLHFEVWKRVFQNRGIEVSYEVYKDCIGSTAKYLLELIRKNYGVDFGDDDDIRREAAQMKESIVKERGFPEISGVKEMLERLDSAGFQMAVASSSAEKYIQEAMKTLGIESFFRVLCSGENVKNPKPAPDVFLKAASEMNLRPEECLVIEDSTNGCLAAKNAGMKCIGFRNPDSGNQDLSTAALTIDKWEELDDELIGRLLHMDE</sequence>
<evidence type="ECO:0000313" key="7">
    <source>
        <dbReference type="Proteomes" id="UP000199315"/>
    </source>
</evidence>
<dbReference type="CDD" id="cd16423">
    <property type="entry name" value="HAD_BPGM-like"/>
    <property type="match status" value="1"/>
</dbReference>
<dbReference type="GO" id="GO:0003824">
    <property type="term" value="F:catalytic activity"/>
    <property type="evidence" value="ECO:0007669"/>
    <property type="project" value="UniProtKB-ARBA"/>
</dbReference>
<keyword evidence="7" id="KW-1185">Reference proteome</keyword>